<reference evidence="2 3" key="1">
    <citation type="journal article" date="2016" name="Sci. Rep.">
        <title>The genome sequence of the outbreeding globe artichoke constructed de novo incorporating a phase-aware low-pass sequencing strategy of F1 progeny.</title>
        <authorList>
            <person name="Scaglione D."/>
            <person name="Reyes-Chin-Wo S."/>
            <person name="Acquadro A."/>
            <person name="Froenicke L."/>
            <person name="Portis E."/>
            <person name="Beitel C."/>
            <person name="Tirone M."/>
            <person name="Mauro R."/>
            <person name="Lo Monaco A."/>
            <person name="Mauromicale G."/>
            <person name="Faccioli P."/>
            <person name="Cattivelli L."/>
            <person name="Rieseberg L."/>
            <person name="Michelmore R."/>
            <person name="Lanteri S."/>
        </authorList>
    </citation>
    <scope>NUCLEOTIDE SEQUENCE [LARGE SCALE GENOMIC DNA]</scope>
    <source>
        <strain evidence="2">2C</strain>
    </source>
</reference>
<evidence type="ECO:0000313" key="3">
    <source>
        <dbReference type="Proteomes" id="UP000243975"/>
    </source>
</evidence>
<feature type="region of interest" description="Disordered" evidence="1">
    <location>
        <begin position="133"/>
        <end position="152"/>
    </location>
</feature>
<dbReference type="AlphaFoldDB" id="A0A118JVE8"/>
<dbReference type="PANTHER" id="PTHR14379:SF6">
    <property type="entry name" value="EMB|CAB71880.1"/>
    <property type="match status" value="1"/>
</dbReference>
<proteinExistence type="predicted"/>
<dbReference type="InterPro" id="IPR024768">
    <property type="entry name" value="Marf1"/>
</dbReference>
<dbReference type="GO" id="GO:0010468">
    <property type="term" value="P:regulation of gene expression"/>
    <property type="evidence" value="ECO:0007669"/>
    <property type="project" value="InterPro"/>
</dbReference>
<comment type="caution">
    <text evidence="2">The sequence shown here is derived from an EMBL/GenBank/DDBJ whole genome shotgun (WGS) entry which is preliminary data.</text>
</comment>
<keyword evidence="3" id="KW-1185">Reference proteome</keyword>
<dbReference type="PANTHER" id="PTHR14379">
    <property type="entry name" value="LIMKAIN B LKAP"/>
    <property type="match status" value="1"/>
</dbReference>
<dbReference type="EMBL" id="LEKV01004751">
    <property type="protein sequence ID" value="KVH93549.1"/>
    <property type="molecule type" value="Genomic_DNA"/>
</dbReference>
<dbReference type="STRING" id="59895.A0A118JVE8"/>
<dbReference type="Proteomes" id="UP000243975">
    <property type="component" value="Unassembled WGS sequence"/>
</dbReference>
<dbReference type="Gramene" id="KVH93549">
    <property type="protein sequence ID" value="KVH93549"/>
    <property type="gene ID" value="Ccrd_004398"/>
</dbReference>
<gene>
    <name evidence="2" type="ORF">Ccrd_004398</name>
</gene>
<evidence type="ECO:0000256" key="1">
    <source>
        <dbReference type="SAM" id="MobiDB-lite"/>
    </source>
</evidence>
<accession>A0A118JVE8</accession>
<dbReference type="GO" id="GO:0005777">
    <property type="term" value="C:peroxisome"/>
    <property type="evidence" value="ECO:0007669"/>
    <property type="project" value="InterPro"/>
</dbReference>
<organism evidence="2 3">
    <name type="scientific">Cynara cardunculus var. scolymus</name>
    <name type="common">Globe artichoke</name>
    <name type="synonym">Cynara scolymus</name>
    <dbReference type="NCBI Taxonomy" id="59895"/>
    <lineage>
        <taxon>Eukaryota</taxon>
        <taxon>Viridiplantae</taxon>
        <taxon>Streptophyta</taxon>
        <taxon>Embryophyta</taxon>
        <taxon>Tracheophyta</taxon>
        <taxon>Spermatophyta</taxon>
        <taxon>Magnoliopsida</taxon>
        <taxon>eudicotyledons</taxon>
        <taxon>Gunneridae</taxon>
        <taxon>Pentapetalae</taxon>
        <taxon>asterids</taxon>
        <taxon>campanulids</taxon>
        <taxon>Asterales</taxon>
        <taxon>Asteraceae</taxon>
        <taxon>Carduoideae</taxon>
        <taxon>Cardueae</taxon>
        <taxon>Carduinae</taxon>
        <taxon>Cynara</taxon>
    </lineage>
</organism>
<name>A0A118JVE8_CYNCS</name>
<evidence type="ECO:0000313" key="2">
    <source>
        <dbReference type="EMBL" id="KVH93549.1"/>
    </source>
</evidence>
<sequence>MKTFSFMTIFLYSSSRRLFFRTTPPPFFNSDGGQPLVRISYFSTSSSDSFASSAYHSSSRRNPEDVRNEKVSVWWDFENCSIPCSVNVYKVTQCITSAVRANDLQALLENQEEPEQVQEELLSSSSKLKAPMVSVDSQALPEKQEPQKVQEQPPLIERAKEGEGFLPHHLKFDRSGIVFSNLIRSAPLHLMYTLT</sequence>
<protein>
    <submittedName>
        <fullName evidence="2">NYN domain, limkain-b1-type</fullName>
    </submittedName>
</protein>